<proteinExistence type="predicted"/>
<evidence type="ECO:0000313" key="1">
    <source>
        <dbReference type="EMBL" id="KAK9288707.1"/>
    </source>
</evidence>
<keyword evidence="2" id="KW-1185">Reference proteome</keyword>
<comment type="caution">
    <text evidence="1">The sequence shown here is derived from an EMBL/GenBank/DDBJ whole genome shotgun (WGS) entry which is preliminary data.</text>
</comment>
<protein>
    <submittedName>
        <fullName evidence="1">Uncharacterized protein</fullName>
    </submittedName>
</protein>
<reference evidence="1 2" key="1">
    <citation type="journal article" date="2024" name="Plant J.">
        <title>Genome sequences and population genomics reveal climatic adaptation and genomic divergence between two closely related sweetgum species.</title>
        <authorList>
            <person name="Xu W.Q."/>
            <person name="Ren C.Q."/>
            <person name="Zhang X.Y."/>
            <person name="Comes H.P."/>
            <person name="Liu X.H."/>
            <person name="Li Y.G."/>
            <person name="Kettle C.J."/>
            <person name="Jalonen R."/>
            <person name="Gaisberger H."/>
            <person name="Ma Y.Z."/>
            <person name="Qiu Y.X."/>
        </authorList>
    </citation>
    <scope>NUCLEOTIDE SEQUENCE [LARGE SCALE GENOMIC DNA]</scope>
    <source>
        <strain evidence="1">Hangzhou</strain>
    </source>
</reference>
<dbReference type="PANTHER" id="PTHR46798">
    <property type="entry name" value="OS09G0511500 PROTEIN"/>
    <property type="match status" value="1"/>
</dbReference>
<gene>
    <name evidence="1" type="ORF">L1049_017170</name>
</gene>
<dbReference type="AlphaFoldDB" id="A0AAP0S744"/>
<dbReference type="GO" id="GO:0004842">
    <property type="term" value="F:ubiquitin-protein transferase activity"/>
    <property type="evidence" value="ECO:0007669"/>
    <property type="project" value="InterPro"/>
</dbReference>
<dbReference type="Proteomes" id="UP001415857">
    <property type="component" value="Unassembled WGS sequence"/>
</dbReference>
<dbReference type="InterPro" id="IPR044274">
    <property type="entry name" value="RFI2"/>
</dbReference>
<dbReference type="EMBL" id="JBBPBK010000003">
    <property type="protein sequence ID" value="KAK9288707.1"/>
    <property type="molecule type" value="Genomic_DNA"/>
</dbReference>
<accession>A0AAP0S744</accession>
<sequence length="320" mass="34976">MPPHDEHLGVDAGKHTHLNNFGSAKLIDGDNGQIALVLHLMQGVPCNAPIVSDTENGEWLYANDVPQQGINHMAGDRYDHHQIQMQQSGVPWVTGLPSPGYHQVIEQHTIFAHDPNYSHYWNVPPVPTEISITHVIQTFGNHYRNWLNHFVFTPMVDHNSGANQASVQSATLRFAQVESDSRPGPESFAHPVILDHGSGSGTLGFLVSSTGLPYTGSNAPAHDRVQVLRQQPLSNSPSPVVLASILSGIWRSNRSRGLISSPPTVSSPDQTGDFYPVLSLGLSNQNLQQEANPSLVQRHAWETDGTAPSEHFGDDMHNSF</sequence>
<evidence type="ECO:0000313" key="2">
    <source>
        <dbReference type="Proteomes" id="UP001415857"/>
    </source>
</evidence>
<name>A0AAP0S744_LIQFO</name>
<dbReference type="PANTHER" id="PTHR46798:SF3">
    <property type="entry name" value="RING FINGER FAMILY PROTEIN"/>
    <property type="match status" value="1"/>
</dbReference>
<organism evidence="1 2">
    <name type="scientific">Liquidambar formosana</name>
    <name type="common">Formosan gum</name>
    <dbReference type="NCBI Taxonomy" id="63359"/>
    <lineage>
        <taxon>Eukaryota</taxon>
        <taxon>Viridiplantae</taxon>
        <taxon>Streptophyta</taxon>
        <taxon>Embryophyta</taxon>
        <taxon>Tracheophyta</taxon>
        <taxon>Spermatophyta</taxon>
        <taxon>Magnoliopsida</taxon>
        <taxon>eudicotyledons</taxon>
        <taxon>Gunneridae</taxon>
        <taxon>Pentapetalae</taxon>
        <taxon>Saxifragales</taxon>
        <taxon>Altingiaceae</taxon>
        <taxon>Liquidambar</taxon>
    </lineage>
</organism>